<feature type="transmembrane region" description="Helical" evidence="8">
    <location>
        <begin position="334"/>
        <end position="355"/>
    </location>
</feature>
<evidence type="ECO:0000313" key="12">
    <source>
        <dbReference type="Proteomes" id="UP001165283"/>
    </source>
</evidence>
<organism evidence="11 12">
    <name type="scientific">Pseudonocardia humida</name>
    <dbReference type="NCBI Taxonomy" id="2800819"/>
    <lineage>
        <taxon>Bacteria</taxon>
        <taxon>Bacillati</taxon>
        <taxon>Actinomycetota</taxon>
        <taxon>Actinomycetes</taxon>
        <taxon>Pseudonocardiales</taxon>
        <taxon>Pseudonocardiaceae</taxon>
        <taxon>Pseudonocardia</taxon>
    </lineage>
</organism>
<dbReference type="PANTHER" id="PTHR44936">
    <property type="entry name" value="SENSOR PROTEIN CREC"/>
    <property type="match status" value="1"/>
</dbReference>
<dbReference type="EMBL" id="JAGSOV010000040">
    <property type="protein sequence ID" value="MCO1657295.1"/>
    <property type="molecule type" value="Genomic_DNA"/>
</dbReference>
<dbReference type="RefSeq" id="WP_252440836.1">
    <property type="nucleotide sequence ID" value="NZ_JAGSOV010000040.1"/>
</dbReference>
<feature type="compositionally biased region" description="Basic and acidic residues" evidence="7">
    <location>
        <begin position="944"/>
        <end position="968"/>
    </location>
</feature>
<comment type="caution">
    <text evidence="11">The sequence shown here is derived from an EMBL/GenBank/DDBJ whole genome shotgun (WGS) entry which is preliminary data.</text>
</comment>
<dbReference type="SUPFAM" id="SSF55874">
    <property type="entry name" value="ATPase domain of HSP90 chaperone/DNA topoisomerase II/histidine kinase"/>
    <property type="match status" value="1"/>
</dbReference>
<gene>
    <name evidence="11" type="ORF">KDL28_19745</name>
</gene>
<feature type="compositionally biased region" description="Low complexity" evidence="7">
    <location>
        <begin position="667"/>
        <end position="684"/>
    </location>
</feature>
<feature type="compositionally biased region" description="Low complexity" evidence="7">
    <location>
        <begin position="776"/>
        <end position="787"/>
    </location>
</feature>
<feature type="compositionally biased region" description="Basic and acidic residues" evidence="7">
    <location>
        <begin position="874"/>
        <end position="892"/>
    </location>
</feature>
<name>A0ABT1A2S6_9PSEU</name>
<keyword evidence="12" id="KW-1185">Reference proteome</keyword>
<dbReference type="InterPro" id="IPR013587">
    <property type="entry name" value="Nitrate/nitrite_sensing"/>
</dbReference>
<dbReference type="Pfam" id="PF02518">
    <property type="entry name" value="HATPase_c"/>
    <property type="match status" value="1"/>
</dbReference>
<dbReference type="InterPro" id="IPR036890">
    <property type="entry name" value="HATPase_C_sf"/>
</dbReference>
<evidence type="ECO:0000256" key="6">
    <source>
        <dbReference type="ARBA" id="ARBA00023012"/>
    </source>
</evidence>
<reference evidence="11" key="1">
    <citation type="submission" date="2021-04" db="EMBL/GenBank/DDBJ databases">
        <title>Pseudonocardia sp. nov., isolated from sandy soil of mangrove forest.</title>
        <authorList>
            <person name="Zan Z."/>
            <person name="Huang R."/>
            <person name="Liu W."/>
        </authorList>
    </citation>
    <scope>NUCLEOTIDE SEQUENCE</scope>
    <source>
        <strain evidence="11">S2-4</strain>
    </source>
</reference>
<feature type="region of interest" description="Disordered" evidence="7">
    <location>
        <begin position="1054"/>
        <end position="1085"/>
    </location>
</feature>
<evidence type="ECO:0000256" key="4">
    <source>
        <dbReference type="ARBA" id="ARBA00022679"/>
    </source>
</evidence>
<dbReference type="EC" id="2.7.13.3" evidence="2"/>
<evidence type="ECO:0000256" key="8">
    <source>
        <dbReference type="SAM" id="Phobius"/>
    </source>
</evidence>
<feature type="compositionally biased region" description="Pro residues" evidence="7">
    <location>
        <begin position="756"/>
        <end position="775"/>
    </location>
</feature>
<dbReference type="Gene3D" id="3.30.565.10">
    <property type="entry name" value="Histidine kinase-like ATPase, C-terminal domain"/>
    <property type="match status" value="1"/>
</dbReference>
<comment type="catalytic activity">
    <reaction evidence="1">
        <text>ATP + protein L-histidine = ADP + protein N-phospho-L-histidine.</text>
        <dbReference type="EC" id="2.7.13.3"/>
    </reaction>
</comment>
<keyword evidence="4" id="KW-0808">Transferase</keyword>
<evidence type="ECO:0000313" key="11">
    <source>
        <dbReference type="EMBL" id="MCO1657295.1"/>
    </source>
</evidence>
<feature type="compositionally biased region" description="Pro residues" evidence="7">
    <location>
        <begin position="703"/>
        <end position="721"/>
    </location>
</feature>
<keyword evidence="5" id="KW-0418">Kinase</keyword>
<evidence type="ECO:0000256" key="5">
    <source>
        <dbReference type="ARBA" id="ARBA00022777"/>
    </source>
</evidence>
<keyword evidence="3" id="KW-0597">Phosphoprotein</keyword>
<sequence>MGPGAAPPPRAAASVRGGSSGRWRLRNWRLRSKLALLLVLPLALVLVLAGLRVQSGVSEAGELAAQADRIALSQQVQATVQAVQRERAAAAGFAGSNRREYGEDLESRSGDTNGEIERLRAAAALDAGDTVAAALRAANGRLDGLTALRNSATGSAYPADDIIAGYTSVIATLRDLDTLLISGTGGELQGESAGITSLADAKEQISRQHATLLAVLSGSGRPSPRQVSVLRDADAEFASALVGFSNAISPQGQQLYTSTVTGVVVDDRERIKETAVVLGAAGEPVGVGAAQWDIAATGNADLIRQVEVGLVSSLAEATSEAAAAARADALRASVIVGVLVLLAVVVLLIVVRSLLRPLRILRIGAFDVASRRLPAAIEAMKNTDEQPSETTVEPIGVDTREELGEVARAFDAVHREAIRLAAEQALLRTNINDIFVNLSRRSQALVKRQLGLIDKLESDEQDPEHLGNLFQLDHLATRMRRNNENLLVLAGAAELRPRRRRPVPVDDVLRAAVSEIEQYQRVTVRRAPALLVAGPVVNDLVHLVAELLDNATSFSPPDSTVVLASSLDGRGALVIDITDSGVGIDDNNLHMINAELADPPTVDVAVSRRMGLFVVGRLAQRNDISVRLQPVVGGQGLRALVTVPPMMLTGPDGASGPGMGTNSELPAAESAWGGAGSSGPAAAGFERSAQGQQARSDQSGPNRPGPGWPGGPTGAPFPQPRAPQRSGWDAPPPSVPAPRRDADSRPMGRGDSGPMPIAPSPAFPGPSMPQQPPAPQADAPFGAQPPARRADPLTDLFESVSGEAAPDQPDVPIYDEVRTSWFRLQMRQGGDQQGPPPEERPGTPNGSHHHGNGHGGNGNGQGNGQGNGAGPRSRPGDAPDRGAPDAPAREDAWSWSGDAPRSGTPELPVRRPGAAAGLSSTEEATTRVPAQPERRTQAAPAERAPARDEQPQEPPERQDPGERSEPGERSGSQARAGSAAPEQERTPAVSEWGPIDNGWLAAREFAEFTKEHLTENGLPKRAPRARLIPGGAAATVIEPRPRNADAVRGRLTEYQRGLRQGRYSQADESAGGDEHPAEQGDRGAE</sequence>
<evidence type="ECO:0000256" key="2">
    <source>
        <dbReference type="ARBA" id="ARBA00012438"/>
    </source>
</evidence>
<feature type="compositionally biased region" description="Gly residues" evidence="7">
    <location>
        <begin position="853"/>
        <end position="869"/>
    </location>
</feature>
<proteinExistence type="predicted"/>
<keyword evidence="8" id="KW-0812">Transmembrane</keyword>
<dbReference type="InterPro" id="IPR003594">
    <property type="entry name" value="HATPase_dom"/>
</dbReference>
<evidence type="ECO:0000256" key="3">
    <source>
        <dbReference type="ARBA" id="ARBA00022553"/>
    </source>
</evidence>
<protein>
    <recommendedName>
        <fullName evidence="2">histidine kinase</fullName>
        <ecNumber evidence="2">2.7.13.3</ecNumber>
    </recommendedName>
</protein>
<keyword evidence="8" id="KW-0472">Membrane</keyword>
<feature type="compositionally biased region" description="Polar residues" evidence="7">
    <location>
        <begin position="689"/>
        <end position="699"/>
    </location>
</feature>
<dbReference type="Pfam" id="PF08376">
    <property type="entry name" value="NIT"/>
    <property type="match status" value="1"/>
</dbReference>
<evidence type="ECO:0000256" key="7">
    <source>
        <dbReference type="SAM" id="MobiDB-lite"/>
    </source>
</evidence>
<feature type="domain" description="Nitrate/nitrite sensing protein" evidence="10">
    <location>
        <begin position="79"/>
        <end position="314"/>
    </location>
</feature>
<dbReference type="Proteomes" id="UP001165283">
    <property type="component" value="Unassembled WGS sequence"/>
</dbReference>
<feature type="region of interest" description="Disordered" evidence="7">
    <location>
        <begin position="648"/>
        <end position="994"/>
    </location>
</feature>
<keyword evidence="8" id="KW-1133">Transmembrane helix</keyword>
<dbReference type="PANTHER" id="PTHR44936:SF9">
    <property type="entry name" value="SENSOR PROTEIN CREC"/>
    <property type="match status" value="1"/>
</dbReference>
<dbReference type="InterPro" id="IPR050980">
    <property type="entry name" value="2C_sensor_his_kinase"/>
</dbReference>
<evidence type="ECO:0000259" key="9">
    <source>
        <dbReference type="Pfam" id="PF02518"/>
    </source>
</evidence>
<feature type="compositionally biased region" description="Basic and acidic residues" evidence="7">
    <location>
        <begin position="1072"/>
        <end position="1085"/>
    </location>
</feature>
<evidence type="ECO:0000259" key="10">
    <source>
        <dbReference type="Pfam" id="PF08376"/>
    </source>
</evidence>
<evidence type="ECO:0000256" key="1">
    <source>
        <dbReference type="ARBA" id="ARBA00000085"/>
    </source>
</evidence>
<accession>A0ABT1A2S6</accession>
<feature type="compositionally biased region" description="Basic and acidic residues" evidence="7">
    <location>
        <begin position="738"/>
        <end position="748"/>
    </location>
</feature>
<dbReference type="Gene3D" id="6.10.340.10">
    <property type="match status" value="1"/>
</dbReference>
<keyword evidence="6" id="KW-0902">Two-component regulatory system</keyword>
<feature type="compositionally biased region" description="Low complexity" evidence="7">
    <location>
        <begin position="969"/>
        <end position="980"/>
    </location>
</feature>
<feature type="domain" description="Histidine kinase/HSP90-like ATPase" evidence="9">
    <location>
        <begin position="538"/>
        <end position="644"/>
    </location>
</feature>